<evidence type="ECO:0000256" key="2">
    <source>
        <dbReference type="SAM" id="Phobius"/>
    </source>
</evidence>
<proteinExistence type="predicted"/>
<keyword evidence="2" id="KW-0812">Transmembrane</keyword>
<dbReference type="RefSeq" id="WP_120695372.1">
    <property type="nucleotide sequence ID" value="NZ_RBDX01000003.1"/>
</dbReference>
<dbReference type="PANTHER" id="PTHR38588">
    <property type="entry name" value="BLL0334 PROTEIN"/>
    <property type="match status" value="1"/>
</dbReference>
<feature type="region of interest" description="Disordered" evidence="1">
    <location>
        <begin position="150"/>
        <end position="245"/>
    </location>
</feature>
<evidence type="ECO:0000256" key="1">
    <source>
        <dbReference type="SAM" id="MobiDB-lite"/>
    </source>
</evidence>
<sequence>MEHEVFLPCDIAAVARALGEPERAARCVPGLRLDPEGDPLAPAGRLRLRIGSSSLTYRGGLTVIPRGEGFAVEAQGHEARGTGSATLLLTVVPRPSDDGTGTVLAFGGAVEAKGRLDEFEPQQREAAGRRLLDRFAEALADEVALAAESAAEGAAAEGGPPVPGGIGEPGDNERAIPGIPPPPDSVAEPADLDIPPPTLDPGVEEEAPEPEADFARRTMIGRSAEEVDHAPPRGRYAPEPAPGRTSVPVATLRWAAPAAAAAVATAIVVARALRRRR</sequence>
<dbReference type="Proteomes" id="UP000275024">
    <property type="component" value="Unassembled WGS sequence"/>
</dbReference>
<reference evidence="5 6" key="1">
    <citation type="submission" date="2018-09" db="EMBL/GenBank/DDBJ databases">
        <title>Streptomyces sp. nov. DS1-2, an endophytic actinomycete isolated from roots of Dendrobium scabrilingue.</title>
        <authorList>
            <person name="Kuncharoen N."/>
            <person name="Kudo T."/>
            <person name="Ohkuma M."/>
            <person name="Yuki M."/>
            <person name="Tanasupawat S."/>
        </authorList>
    </citation>
    <scope>NUCLEOTIDE SEQUENCE [LARGE SCALE GENOMIC DNA]</scope>
    <source>
        <strain evidence="3 6">AZ1-7</strain>
        <strain evidence="4 5">DS1-2</strain>
    </source>
</reference>
<keyword evidence="2" id="KW-0472">Membrane</keyword>
<feature type="compositionally biased region" description="Acidic residues" evidence="1">
    <location>
        <begin position="202"/>
        <end position="212"/>
    </location>
</feature>
<evidence type="ECO:0000313" key="5">
    <source>
        <dbReference type="Proteomes" id="UP000268652"/>
    </source>
</evidence>
<dbReference type="Gene3D" id="3.30.530.20">
    <property type="match status" value="1"/>
</dbReference>
<organism evidence="3 6">
    <name type="scientific">Streptomyces radicis</name>
    <dbReference type="NCBI Taxonomy" id="1750517"/>
    <lineage>
        <taxon>Bacteria</taxon>
        <taxon>Bacillati</taxon>
        <taxon>Actinomycetota</taxon>
        <taxon>Actinomycetes</taxon>
        <taxon>Kitasatosporales</taxon>
        <taxon>Streptomycetaceae</taxon>
        <taxon>Streptomyces</taxon>
    </lineage>
</organism>
<dbReference type="AlphaFoldDB" id="A0A3A9WFU7"/>
<evidence type="ECO:0000313" key="6">
    <source>
        <dbReference type="Proteomes" id="UP000275024"/>
    </source>
</evidence>
<evidence type="ECO:0000313" key="3">
    <source>
        <dbReference type="EMBL" id="RKN11492.1"/>
    </source>
</evidence>
<feature type="compositionally biased region" description="Low complexity" evidence="1">
    <location>
        <begin position="150"/>
        <end position="159"/>
    </location>
</feature>
<dbReference type="SUPFAM" id="SSF55961">
    <property type="entry name" value="Bet v1-like"/>
    <property type="match status" value="1"/>
</dbReference>
<gene>
    <name evidence="4" type="ORF">D7318_03650</name>
    <name evidence="3" type="ORF">D7319_06010</name>
</gene>
<dbReference type="EMBL" id="RBDY01000002">
    <property type="protein sequence ID" value="RKN26489.1"/>
    <property type="molecule type" value="Genomic_DNA"/>
</dbReference>
<comment type="caution">
    <text evidence="3">The sequence shown here is derived from an EMBL/GenBank/DDBJ whole genome shotgun (WGS) entry which is preliminary data.</text>
</comment>
<name>A0A3A9WFU7_9ACTN</name>
<feature type="transmembrane region" description="Helical" evidence="2">
    <location>
        <begin position="254"/>
        <end position="273"/>
    </location>
</feature>
<dbReference type="InterPro" id="IPR023393">
    <property type="entry name" value="START-like_dom_sf"/>
</dbReference>
<dbReference type="OrthoDB" id="4350688at2"/>
<keyword evidence="5" id="KW-1185">Reference proteome</keyword>
<dbReference type="PANTHER" id="PTHR38588:SF1">
    <property type="entry name" value="BLL0334 PROTEIN"/>
    <property type="match status" value="1"/>
</dbReference>
<dbReference type="EMBL" id="RBDX01000003">
    <property type="protein sequence ID" value="RKN11492.1"/>
    <property type="molecule type" value="Genomic_DNA"/>
</dbReference>
<evidence type="ECO:0000313" key="4">
    <source>
        <dbReference type="EMBL" id="RKN26489.1"/>
    </source>
</evidence>
<dbReference type="InterPro" id="IPR010419">
    <property type="entry name" value="CO_DH_gsu"/>
</dbReference>
<dbReference type="Proteomes" id="UP000268652">
    <property type="component" value="Unassembled WGS sequence"/>
</dbReference>
<accession>A0A3A9WFU7</accession>
<protein>
    <submittedName>
        <fullName evidence="3">Carbon monoxide dehydrogenase subunit G</fullName>
    </submittedName>
</protein>
<keyword evidence="2" id="KW-1133">Transmembrane helix</keyword>